<dbReference type="GO" id="GO:0005737">
    <property type="term" value="C:cytoplasm"/>
    <property type="evidence" value="ECO:0007669"/>
    <property type="project" value="TreeGrafter"/>
</dbReference>
<gene>
    <name evidence="3" type="ORF">H8R02_02245</name>
</gene>
<dbReference type="PANTHER" id="PTHR42850:SF2">
    <property type="entry name" value="BLL5683 PROTEIN"/>
    <property type="match status" value="1"/>
</dbReference>
<organism evidence="3 4">
    <name type="scientific">Ramlibacter albus</name>
    <dbReference type="NCBI Taxonomy" id="2079448"/>
    <lineage>
        <taxon>Bacteria</taxon>
        <taxon>Pseudomonadati</taxon>
        <taxon>Pseudomonadota</taxon>
        <taxon>Betaproteobacteria</taxon>
        <taxon>Burkholderiales</taxon>
        <taxon>Comamonadaceae</taxon>
        <taxon>Ramlibacter</taxon>
    </lineage>
</organism>
<evidence type="ECO:0000256" key="1">
    <source>
        <dbReference type="ARBA" id="ARBA00008950"/>
    </source>
</evidence>
<evidence type="ECO:0000259" key="2">
    <source>
        <dbReference type="Pfam" id="PF12850"/>
    </source>
</evidence>
<comment type="caution">
    <text evidence="3">The sequence shown here is derived from an EMBL/GenBank/DDBJ whole genome shotgun (WGS) entry which is preliminary data.</text>
</comment>
<dbReference type="InterPro" id="IPR050126">
    <property type="entry name" value="Ap4A_hydrolase"/>
</dbReference>
<dbReference type="SUPFAM" id="SSF56300">
    <property type="entry name" value="Metallo-dependent phosphatases"/>
    <property type="match status" value="1"/>
</dbReference>
<dbReference type="RefSeq" id="WP_187079711.1">
    <property type="nucleotide sequence ID" value="NZ_JACORU010000001.1"/>
</dbReference>
<feature type="domain" description="Calcineurin-like phosphoesterase" evidence="2">
    <location>
        <begin position="1"/>
        <end position="214"/>
    </location>
</feature>
<comment type="similarity">
    <text evidence="1">Belongs to the metallophosphoesterase superfamily. YfcE family.</text>
</comment>
<proteinExistence type="inferred from homology"/>
<accession>A0A923M5L6</accession>
<dbReference type="Pfam" id="PF12850">
    <property type="entry name" value="Metallophos_2"/>
    <property type="match status" value="1"/>
</dbReference>
<dbReference type="PANTHER" id="PTHR42850">
    <property type="entry name" value="METALLOPHOSPHOESTERASE"/>
    <property type="match status" value="1"/>
</dbReference>
<dbReference type="InterPro" id="IPR024654">
    <property type="entry name" value="Calcineurin-like_PHP_lpxH"/>
</dbReference>
<evidence type="ECO:0000313" key="4">
    <source>
        <dbReference type="Proteomes" id="UP000596827"/>
    </source>
</evidence>
<dbReference type="InterPro" id="IPR029052">
    <property type="entry name" value="Metallo-depent_PP-like"/>
</dbReference>
<dbReference type="InterPro" id="IPR011152">
    <property type="entry name" value="Pesterase_MJ0912"/>
</dbReference>
<dbReference type="GO" id="GO:0016791">
    <property type="term" value="F:phosphatase activity"/>
    <property type="evidence" value="ECO:0007669"/>
    <property type="project" value="TreeGrafter"/>
</dbReference>
<dbReference type="PIRSF" id="PIRSF000883">
    <property type="entry name" value="Pesterase_MJ0912"/>
    <property type="match status" value="1"/>
</dbReference>
<protein>
    <submittedName>
        <fullName evidence="3">Metallophosphoesterase family protein</fullName>
    </submittedName>
</protein>
<evidence type="ECO:0000313" key="3">
    <source>
        <dbReference type="EMBL" id="MBC5763254.1"/>
    </source>
</evidence>
<reference evidence="3" key="1">
    <citation type="submission" date="2020-08" db="EMBL/GenBank/DDBJ databases">
        <title>Ramlibacter sp. GTP1 16S ribosomal RNA gene genome sequencing and assembly.</title>
        <authorList>
            <person name="Kang M."/>
        </authorList>
    </citation>
    <scope>NUCLEOTIDE SEQUENCE</scope>
    <source>
        <strain evidence="3">GTP1</strain>
    </source>
</reference>
<name>A0A923M5L6_9BURK</name>
<dbReference type="AlphaFoldDB" id="A0A923M5L6"/>
<keyword evidence="4" id="KW-1185">Reference proteome</keyword>
<dbReference type="EMBL" id="JACORU010000001">
    <property type="protein sequence ID" value="MBC5763254.1"/>
    <property type="molecule type" value="Genomic_DNA"/>
</dbReference>
<dbReference type="CDD" id="cd00838">
    <property type="entry name" value="MPP_superfamily"/>
    <property type="match status" value="1"/>
</dbReference>
<dbReference type="Gene3D" id="3.60.21.10">
    <property type="match status" value="1"/>
</dbReference>
<sequence>MKLALLSDLHANLRAVQACVAHARDAGATQFAVLGDIVGYGAEPGAVVDEVMQLAAQGAIVLRGNHDDAAVTPPAHAKNLEGASAKWTHRELTAAQRGYLSSLPLTQRIGGSLLVHASAHEPARWNYVDNPHSAARCLEAAAQFEDVTEVFCGHVHEQRMFYRGRGRDPMPFVPVTAAPACVPATRSWVATVGSVGQPRDGDPRAMYALFDTAQSRLVFHRVPYDHTAAAEAVLRAGLPDSFARRLQEGR</sequence>
<dbReference type="Proteomes" id="UP000596827">
    <property type="component" value="Unassembled WGS sequence"/>
</dbReference>